<keyword evidence="2" id="KW-0131">Cell cycle</keyword>
<dbReference type="InterPro" id="IPR003768">
    <property type="entry name" value="ScpA"/>
</dbReference>
<comment type="subcellular location">
    <subcellularLocation>
        <location evidence="2">Cytoplasm</location>
    </subcellularLocation>
    <text evidence="2">Associated with two foci at the outer edges of the nucleoid region in young cells, and at four foci within both cell halves in older cells.</text>
</comment>
<comment type="function">
    <text evidence="2">Participates in chromosomal partition during cell division. May act via the formation of a condensin-like complex containing Smc and ScpB that pull DNA away from mid-cell into both cell halves.</text>
</comment>
<reference evidence="3 4" key="1">
    <citation type="submission" date="2018-04" db="EMBL/GenBank/DDBJ databases">
        <title>Adhaeribacter sp. HMF7616 genome sequencing and assembly.</title>
        <authorList>
            <person name="Kang H."/>
            <person name="Kang J."/>
            <person name="Cha I."/>
            <person name="Kim H."/>
            <person name="Joh K."/>
        </authorList>
    </citation>
    <scope>NUCLEOTIDE SEQUENCE [LARGE SCALE GENOMIC DNA]</scope>
    <source>
        <strain evidence="3 4">HMF7616</strain>
    </source>
</reference>
<comment type="caution">
    <text evidence="3">The sequence shown here is derived from an EMBL/GenBank/DDBJ whole genome shotgun (WGS) entry which is preliminary data.</text>
</comment>
<evidence type="ECO:0000256" key="2">
    <source>
        <dbReference type="HAMAP-Rule" id="MF_01805"/>
    </source>
</evidence>
<evidence type="ECO:0000313" key="3">
    <source>
        <dbReference type="EMBL" id="RDC65256.1"/>
    </source>
</evidence>
<dbReference type="HAMAP" id="MF_01805">
    <property type="entry name" value="ScpA"/>
    <property type="match status" value="1"/>
</dbReference>
<gene>
    <name evidence="2" type="primary">scpA</name>
    <name evidence="3" type="ORF">AHMF7616_03886</name>
</gene>
<dbReference type="AlphaFoldDB" id="A0A369QPP3"/>
<dbReference type="GO" id="GO:0006260">
    <property type="term" value="P:DNA replication"/>
    <property type="evidence" value="ECO:0007669"/>
    <property type="project" value="UniProtKB-UniRule"/>
</dbReference>
<keyword evidence="4" id="KW-1185">Reference proteome</keyword>
<dbReference type="Proteomes" id="UP000253919">
    <property type="component" value="Unassembled WGS sequence"/>
</dbReference>
<dbReference type="GO" id="GO:0005737">
    <property type="term" value="C:cytoplasm"/>
    <property type="evidence" value="ECO:0007669"/>
    <property type="project" value="UniProtKB-SubCell"/>
</dbReference>
<dbReference type="EMBL" id="QASA01000001">
    <property type="protein sequence ID" value="RDC65256.1"/>
    <property type="molecule type" value="Genomic_DNA"/>
</dbReference>
<organism evidence="3 4">
    <name type="scientific">Adhaeribacter pallidiroseus</name>
    <dbReference type="NCBI Taxonomy" id="2072847"/>
    <lineage>
        <taxon>Bacteria</taxon>
        <taxon>Pseudomonadati</taxon>
        <taxon>Bacteroidota</taxon>
        <taxon>Cytophagia</taxon>
        <taxon>Cytophagales</taxon>
        <taxon>Hymenobacteraceae</taxon>
        <taxon>Adhaeribacter</taxon>
    </lineage>
</organism>
<keyword evidence="2" id="KW-0159">Chromosome partition</keyword>
<name>A0A369QPP3_9BACT</name>
<proteinExistence type="inferred from homology"/>
<dbReference type="GO" id="GO:0007059">
    <property type="term" value="P:chromosome segregation"/>
    <property type="evidence" value="ECO:0007669"/>
    <property type="project" value="UniProtKB-UniRule"/>
</dbReference>
<dbReference type="GO" id="GO:0051301">
    <property type="term" value="P:cell division"/>
    <property type="evidence" value="ECO:0007669"/>
    <property type="project" value="UniProtKB-KW"/>
</dbReference>
<keyword evidence="2" id="KW-0132">Cell division</keyword>
<dbReference type="Gene3D" id="6.10.250.2410">
    <property type="match status" value="1"/>
</dbReference>
<evidence type="ECO:0000313" key="4">
    <source>
        <dbReference type="Proteomes" id="UP000253919"/>
    </source>
</evidence>
<comment type="subunit">
    <text evidence="2">Component of a cohesin-like complex composed of ScpA, ScpB and the Smc homodimer, in which ScpA and ScpB bind to the head domain of Smc. The presence of the three proteins is required for the association of the complex with DNA.</text>
</comment>
<comment type="similarity">
    <text evidence="2">Belongs to the ScpA family.</text>
</comment>
<dbReference type="PANTHER" id="PTHR33969">
    <property type="entry name" value="SEGREGATION AND CONDENSATION PROTEIN A"/>
    <property type="match status" value="1"/>
</dbReference>
<sequence>MLHILPNFATNLKPANSYKGVSFEIKLSLFEGPFDLLLFFIERDELDIHDIPIYKITNDFMTYITRLEQLNMDVASEFILTAATLMRIKAKMLLPRTEKDEHGNEIDPRKELVQHLLEYKRYKAVITDLSDMEDRRLLQETRGNIDDELQLIAKKSKLDYELQDLSLYKLMRVFEKVINRYEEEQNRPKHTVYTYPYTIEQQRHFIQTKLQTVGSISFTELMTAFPDKIGIIFNFLAILDMLQLQVISVIIDEGFNNFRIKEFDESLRVAIDGFE</sequence>
<dbReference type="PANTHER" id="PTHR33969:SF2">
    <property type="entry name" value="SEGREGATION AND CONDENSATION PROTEIN A"/>
    <property type="match status" value="1"/>
</dbReference>
<keyword evidence="2" id="KW-0963">Cytoplasm</keyword>
<protein>
    <recommendedName>
        <fullName evidence="1 2">Segregation and condensation protein A</fullName>
    </recommendedName>
</protein>
<accession>A0A369QPP3</accession>
<evidence type="ECO:0000256" key="1">
    <source>
        <dbReference type="ARBA" id="ARBA00044777"/>
    </source>
</evidence>
<dbReference type="Pfam" id="PF02616">
    <property type="entry name" value="SMC_ScpA"/>
    <property type="match status" value="1"/>
</dbReference>